<feature type="transmembrane region" description="Helical" evidence="1">
    <location>
        <begin position="196"/>
        <end position="216"/>
    </location>
</feature>
<feature type="transmembrane region" description="Helical" evidence="1">
    <location>
        <begin position="254"/>
        <end position="275"/>
    </location>
</feature>
<dbReference type="PANTHER" id="PTHR35342:SF5">
    <property type="entry name" value="TRICARBOXYLIC TRANSPORT PROTEIN"/>
    <property type="match status" value="1"/>
</dbReference>
<dbReference type="RefSeq" id="WP_166670150.1">
    <property type="nucleotide sequence ID" value="NZ_SORI01000016.1"/>
</dbReference>
<feature type="transmembrane region" description="Helical" evidence="1">
    <location>
        <begin position="15"/>
        <end position="45"/>
    </location>
</feature>
<keyword evidence="1" id="KW-1133">Transmembrane helix</keyword>
<name>A0A4R8M3E6_9BACT</name>
<dbReference type="Pfam" id="PF01970">
    <property type="entry name" value="TctA"/>
    <property type="match status" value="1"/>
</dbReference>
<dbReference type="PANTHER" id="PTHR35342">
    <property type="entry name" value="TRICARBOXYLIC TRANSPORT PROTEIN"/>
    <property type="match status" value="1"/>
</dbReference>
<accession>A0A4R8M3E6</accession>
<feature type="transmembrane region" description="Helical" evidence="1">
    <location>
        <begin position="143"/>
        <end position="176"/>
    </location>
</feature>
<dbReference type="InterPro" id="IPR002823">
    <property type="entry name" value="DUF112_TM"/>
</dbReference>
<evidence type="ECO:0000313" key="3">
    <source>
        <dbReference type="EMBL" id="TDY57050.1"/>
    </source>
</evidence>
<keyword evidence="1" id="KW-0472">Membrane</keyword>
<dbReference type="AlphaFoldDB" id="A0A4R8M3E6"/>
<dbReference type="Proteomes" id="UP000295066">
    <property type="component" value="Unassembled WGS sequence"/>
</dbReference>
<evidence type="ECO:0000313" key="4">
    <source>
        <dbReference type="Proteomes" id="UP000295066"/>
    </source>
</evidence>
<dbReference type="EMBL" id="SORI01000016">
    <property type="protein sequence ID" value="TDY57050.1"/>
    <property type="molecule type" value="Genomic_DNA"/>
</dbReference>
<reference evidence="3 4" key="1">
    <citation type="submission" date="2019-03" db="EMBL/GenBank/DDBJ databases">
        <title>Genomic Encyclopedia of Type Strains, Phase IV (KMG-IV): sequencing the most valuable type-strain genomes for metagenomic binning, comparative biology and taxonomic classification.</title>
        <authorList>
            <person name="Goeker M."/>
        </authorList>
    </citation>
    <scope>NUCLEOTIDE SEQUENCE [LARGE SCALE GENOMIC DNA]</scope>
    <source>
        <strain evidence="3 4">DSM 25964</strain>
    </source>
</reference>
<comment type="caution">
    <text evidence="3">The sequence shown here is derived from an EMBL/GenBank/DDBJ whole genome shotgun (WGS) entry which is preliminary data.</text>
</comment>
<feature type="transmembrane region" description="Helical" evidence="1">
    <location>
        <begin position="105"/>
        <end position="131"/>
    </location>
</feature>
<keyword evidence="4" id="KW-1185">Reference proteome</keyword>
<organism evidence="3 4">
    <name type="scientific">Aminivibrio pyruvatiphilus</name>
    <dbReference type="NCBI Taxonomy" id="1005740"/>
    <lineage>
        <taxon>Bacteria</taxon>
        <taxon>Thermotogati</taxon>
        <taxon>Synergistota</taxon>
        <taxon>Synergistia</taxon>
        <taxon>Synergistales</taxon>
        <taxon>Aminobacteriaceae</taxon>
        <taxon>Aminivibrio</taxon>
    </lineage>
</organism>
<evidence type="ECO:0000259" key="2">
    <source>
        <dbReference type="Pfam" id="PF01970"/>
    </source>
</evidence>
<evidence type="ECO:0000256" key="1">
    <source>
        <dbReference type="SAM" id="Phobius"/>
    </source>
</evidence>
<feature type="transmembrane region" description="Helical" evidence="1">
    <location>
        <begin position="454"/>
        <end position="477"/>
    </location>
</feature>
<proteinExistence type="predicted"/>
<feature type="domain" description="DUF112" evidence="2">
    <location>
        <begin position="17"/>
        <end position="434"/>
    </location>
</feature>
<feature type="transmembrane region" description="Helical" evidence="1">
    <location>
        <begin position="349"/>
        <end position="370"/>
    </location>
</feature>
<feature type="transmembrane region" description="Helical" evidence="1">
    <location>
        <begin position="390"/>
        <end position="413"/>
    </location>
</feature>
<feature type="transmembrane region" description="Helical" evidence="1">
    <location>
        <begin position="57"/>
        <end position="80"/>
    </location>
</feature>
<sequence length="491" mass="50631">MDILAALETVFTFKMIALIFGGSALGIIVGALPGLSATMGMALMLPITFYMPPSEGILMLLGLYTGAVFGGAYSAILLNIPGAPPSVMTSLDGYPMAQRGEAGRAISLATVGSTLGGIAGVIALIIIAPVLARFALRFGPAEYTVLAVFGLSAIVAVSGKALAKGFAGATLGVLLSTVGMDNFTNVSRFTFGSLDLMSGINFIPVVIGLFGLAEVISQILESSKEGVITKTINRLFLSASDFAKVLKGFLPASLIGIVIGVLPGAGGTIASIISYNHAMQSSKEPEKFGTGAPEGIIAAETANNASVGGAMVPLLTLGVPGSSPAAILLGALLIHNLRPGPMLFTTQPLLINTIFIGLLVAQFSLLLWGLATARIAPWILAVRKEMMLPVIAVLCVIGAFALSNSLFDVGIMLVSGVAGFFLNKVGVKPGTIILGLILGPMFENNLRSTIEISGVAPIFTSPICIVLWVLTAAMILYPVCKMLMLKKCGTE</sequence>
<gene>
    <name evidence="3" type="ORF">C8D99_11626</name>
</gene>
<keyword evidence="1" id="KW-0812">Transmembrane</keyword>
<protein>
    <submittedName>
        <fullName evidence="3">Putative tricarboxylic transport membrane protein</fullName>
    </submittedName>
</protein>
<feature type="transmembrane region" description="Helical" evidence="1">
    <location>
        <begin position="314"/>
        <end position="337"/>
    </location>
</feature>